<dbReference type="EMBL" id="CP028901">
    <property type="protein sequence ID" value="AWB33583.1"/>
    <property type="molecule type" value="Genomic_DNA"/>
</dbReference>
<name>A0A2R4XIJ5_9BURK</name>
<accession>A0A2R4XIJ5</accession>
<dbReference type="AlphaFoldDB" id="A0A2R4XIJ5"/>
<dbReference type="KEGG" id="boz:DBV39_07535"/>
<gene>
    <name evidence="1" type="ORF">DBV39_07535</name>
</gene>
<dbReference type="PROSITE" id="PS51257">
    <property type="entry name" value="PROKAR_LIPOPROTEIN"/>
    <property type="match status" value="1"/>
</dbReference>
<reference evidence="1 2" key="1">
    <citation type="submission" date="2018-04" db="EMBL/GenBank/DDBJ databases">
        <title>Bordetella sp. HZ20 isolated from seawater.</title>
        <authorList>
            <person name="Sun C."/>
        </authorList>
    </citation>
    <scope>NUCLEOTIDE SEQUENCE [LARGE SCALE GENOMIC DNA]</scope>
    <source>
        <strain evidence="1 2">HZ20</strain>
    </source>
</reference>
<proteinExistence type="predicted"/>
<evidence type="ECO:0000313" key="1">
    <source>
        <dbReference type="EMBL" id="AWB33583.1"/>
    </source>
</evidence>
<sequence>MLILHTRHDLSQKIASSHMKKRDSFGNQLTLLGCNDCRISQDNVPLMLTVQESPVHDHGKYNKHQTICSEISAN</sequence>
<protein>
    <submittedName>
        <fullName evidence="1">Uncharacterized protein</fullName>
    </submittedName>
</protein>
<evidence type="ECO:0000313" key="2">
    <source>
        <dbReference type="Proteomes" id="UP000244571"/>
    </source>
</evidence>
<organism evidence="1 2">
    <name type="scientific">Orrella marina</name>
    <dbReference type="NCBI Taxonomy" id="2163011"/>
    <lineage>
        <taxon>Bacteria</taxon>
        <taxon>Pseudomonadati</taxon>
        <taxon>Pseudomonadota</taxon>
        <taxon>Betaproteobacteria</taxon>
        <taxon>Burkholderiales</taxon>
        <taxon>Alcaligenaceae</taxon>
        <taxon>Orrella</taxon>
    </lineage>
</organism>
<dbReference type="Proteomes" id="UP000244571">
    <property type="component" value="Chromosome"/>
</dbReference>
<keyword evidence="2" id="KW-1185">Reference proteome</keyword>